<protein>
    <submittedName>
        <fullName evidence="8">G1L metaloprotease-like protein</fullName>
    </submittedName>
</protein>
<dbReference type="Proteomes" id="UP000105007">
    <property type="component" value="Segment"/>
</dbReference>
<evidence type="ECO:0000256" key="4">
    <source>
        <dbReference type="ARBA" id="ARBA00022723"/>
    </source>
</evidence>
<keyword evidence="3 8" id="KW-0645">Protease</keyword>
<keyword evidence="9" id="KW-1185">Reference proteome</keyword>
<evidence type="ECO:0000256" key="2">
    <source>
        <dbReference type="ARBA" id="ARBA00007580"/>
    </source>
</evidence>
<dbReference type="GO" id="GO:0008270">
    <property type="term" value="F:zinc ion binding"/>
    <property type="evidence" value="ECO:0007669"/>
    <property type="project" value="InterPro"/>
</dbReference>
<comment type="similarity">
    <text evidence="2">Belongs to the peptidase M44 family.</text>
</comment>
<dbReference type="RefSeq" id="YP_009162521.1">
    <property type="nucleotide sequence ID" value="NC_027707.1"/>
</dbReference>
<name>A0A0H4XWP4_9POXV</name>
<evidence type="ECO:0000256" key="5">
    <source>
        <dbReference type="ARBA" id="ARBA00022801"/>
    </source>
</evidence>
<sequence>MIYLDNGIRVIKDKVFEHIWVSISNFGLESDYSSISGLSHLLEHIMIRPDQENYVFNGYTTRTGMVFWCKARKHLSIYDAMYELISWFFHPDGRMKVDMISDSLDGYYNELEHEWYYRVNNYNMADPVYPIQGLDLVMCGRRNDFMGNTDYIRKMIRKRFLELRAEQITIMTNEINEDIVYMLNETFGKISESHQKYNYPIMNIPEQTDPSQNIFYVGGKTSFYQVHIKLPDDPVCLDIMILLNSYKSNVELRFLSGQGWCVLHYKTEAEAVGLLKNLYNGLMKPLYVTEELRHTNVADTVSLLYTLSHTIHRDSYTFCVRNNMNIDHLQYMLSASIKIYGNVFIQLPNMLNLGMTKNNNYNAWPGYIDINSRDSQMTIDTWKVSGFSETDSVLGTREEFKCNLCSTTLHGKDDLVSEIKKYNIVFHQTTDQHLACALQYISMFSVRYKIHKGHVLLTERGLTSTENQIMNQNIVTTSLFKILMEYYLRTGTDISKIIKLIPCTDKIEYCDIDSVNDLQEIKNYHPVKKNDCSVIVTPFSFVCGLFDVFPEGHDLDDILWTLKKQGGLYEMYCSLETEGLYLFCHTTQQFTTELKLRNVIRDKFNDVTGKTIISVVSDGLDLSQITSKRK</sequence>
<dbReference type="OrthoDB" id="1933at10239"/>
<dbReference type="KEGG" id="vg:25392316"/>
<evidence type="ECO:0000256" key="7">
    <source>
        <dbReference type="ARBA" id="ARBA00023049"/>
    </source>
</evidence>
<dbReference type="GO" id="GO:0006508">
    <property type="term" value="P:proteolysis"/>
    <property type="evidence" value="ECO:0007669"/>
    <property type="project" value="UniProtKB-KW"/>
</dbReference>
<dbReference type="GO" id="GO:0004222">
    <property type="term" value="F:metalloendopeptidase activity"/>
    <property type="evidence" value="ECO:0007669"/>
    <property type="project" value="InterPro"/>
</dbReference>
<organism evidence="8 9">
    <name type="scientific">Salmon gill poxvirus</name>
    <dbReference type="NCBI Taxonomy" id="1680908"/>
    <lineage>
        <taxon>Viruses</taxon>
        <taxon>Varidnaviria</taxon>
        <taxon>Bamfordvirae</taxon>
        <taxon>Nucleocytoviricota</taxon>
        <taxon>Pokkesviricetes</taxon>
        <taxon>Chitovirales</taxon>
        <taxon>Poxviridae</taxon>
        <taxon>Chordopoxvirinae</taxon>
        <taxon>Salmonpoxvirus</taxon>
        <taxon>Salmonpoxvirus gillpox</taxon>
        <taxon>Salmon gillpox virus</taxon>
    </lineage>
</organism>
<dbReference type="EMBL" id="KT159937">
    <property type="protein sequence ID" value="AKR04273.1"/>
    <property type="molecule type" value="Genomic_DNA"/>
</dbReference>
<dbReference type="GO" id="GO:0019058">
    <property type="term" value="P:viral life cycle"/>
    <property type="evidence" value="ECO:0007669"/>
    <property type="project" value="InterPro"/>
</dbReference>
<reference evidence="8 9" key="1">
    <citation type="journal article" date="2015" name="J. Virol.">
        <title>Salmon gill poxvirus, the deepest representative of the Chordopoxvirinae.</title>
        <authorList>
            <person name="Gjessing M.C."/>
            <person name="Yutin N."/>
            <person name="Tengs T."/>
            <person name="Senkevich T."/>
            <person name="Koonin E.V."/>
            <person name="Ronning H.P."/>
            <person name="Alarson M."/>
            <person name="Ylving S."/>
            <person name="Lie K.-I."/>
            <person name="Saure B."/>
            <person name="Tran L."/>
            <person name="Moss B."/>
            <person name="Dale O.B."/>
        </authorList>
    </citation>
    <scope>NUCLEOTIDE SEQUENCE [LARGE SCALE GENOMIC DNA]</scope>
    <source>
        <strain evidence="8">2012-04-F277-L3G</strain>
    </source>
</reference>
<evidence type="ECO:0000313" key="8">
    <source>
        <dbReference type="EMBL" id="AKR04273.1"/>
    </source>
</evidence>
<gene>
    <name evidence="8" type="ORF">SGPV149</name>
</gene>
<dbReference type="Pfam" id="PF03410">
    <property type="entry name" value="Peptidase_M44"/>
    <property type="match status" value="1"/>
</dbReference>
<dbReference type="GeneID" id="25392316"/>
<keyword evidence="5" id="KW-0378">Hydrolase</keyword>
<comment type="cofactor">
    <cofactor evidence="1">
        <name>Zn(2+)</name>
        <dbReference type="ChEBI" id="CHEBI:29105"/>
    </cofactor>
</comment>
<evidence type="ECO:0000313" key="9">
    <source>
        <dbReference type="Proteomes" id="UP000105007"/>
    </source>
</evidence>
<evidence type="ECO:0000256" key="3">
    <source>
        <dbReference type="ARBA" id="ARBA00022670"/>
    </source>
</evidence>
<dbReference type="InterPro" id="IPR005072">
    <property type="entry name" value="Peptidase_M44"/>
</dbReference>
<keyword evidence="7" id="KW-0482">Metalloprotease</keyword>
<keyword evidence="6" id="KW-0862">Zinc</keyword>
<evidence type="ECO:0000256" key="1">
    <source>
        <dbReference type="ARBA" id="ARBA00001947"/>
    </source>
</evidence>
<proteinExistence type="inferred from homology"/>
<evidence type="ECO:0000256" key="6">
    <source>
        <dbReference type="ARBA" id="ARBA00022833"/>
    </source>
</evidence>
<accession>A0A0H4XWP4</accession>
<keyword evidence="4" id="KW-0479">Metal-binding</keyword>